<dbReference type="EMBL" id="QZWG01000018">
    <property type="protein sequence ID" value="RZB53721.1"/>
    <property type="molecule type" value="Genomic_DNA"/>
</dbReference>
<dbReference type="GO" id="GO:0005737">
    <property type="term" value="C:cytoplasm"/>
    <property type="evidence" value="ECO:0007669"/>
    <property type="project" value="TreeGrafter"/>
</dbReference>
<feature type="compositionally biased region" description="Basic and acidic residues" evidence="1">
    <location>
        <begin position="80"/>
        <end position="91"/>
    </location>
</feature>
<proteinExistence type="predicted"/>
<feature type="domain" description="Hyaluronan/mRNA-binding protein" evidence="2">
    <location>
        <begin position="36"/>
        <end position="144"/>
    </location>
</feature>
<accession>A0A445FXU1</accession>
<feature type="region of interest" description="Disordered" evidence="1">
    <location>
        <begin position="80"/>
        <end position="117"/>
    </location>
</feature>
<evidence type="ECO:0000259" key="2">
    <source>
        <dbReference type="SMART" id="SM01233"/>
    </source>
</evidence>
<evidence type="ECO:0000256" key="1">
    <source>
        <dbReference type="SAM" id="MobiDB-lite"/>
    </source>
</evidence>
<dbReference type="PANTHER" id="PTHR12299">
    <property type="entry name" value="HYALURONIC ACID-BINDING PROTEIN 4"/>
    <property type="match status" value="1"/>
</dbReference>
<dbReference type="AlphaFoldDB" id="A0A445FXU1"/>
<protein>
    <submittedName>
        <fullName evidence="3">RGG repeats nuclear RNA binding protein A</fullName>
    </submittedName>
</protein>
<dbReference type="Proteomes" id="UP000289340">
    <property type="component" value="Chromosome 18"/>
</dbReference>
<dbReference type="PANTHER" id="PTHR12299:SF78">
    <property type="entry name" value="RGG REPEATS NUCLEAR RNA BINDING PROTEIN C"/>
    <property type="match status" value="1"/>
</dbReference>
<dbReference type="GO" id="GO:0003729">
    <property type="term" value="F:mRNA binding"/>
    <property type="evidence" value="ECO:0007669"/>
    <property type="project" value="TreeGrafter"/>
</dbReference>
<dbReference type="InterPro" id="IPR006861">
    <property type="entry name" value="HABP4_PAIRBP1-bd"/>
</dbReference>
<dbReference type="Pfam" id="PF04774">
    <property type="entry name" value="HABP4_PAI-RBP1"/>
    <property type="match status" value="1"/>
</dbReference>
<name>A0A445FXU1_GLYSO</name>
<evidence type="ECO:0000313" key="3">
    <source>
        <dbReference type="EMBL" id="RZB53721.1"/>
    </source>
</evidence>
<sequence>IKTRLWWTRGPYRGGSSRHGRRGGFSNGEAGDEGCPRRAFKRHSGTGRGNEFKREGFGRGNWGTQNEDIAEVIEEVVNETEKILADEKPVGEEDAAEGNKDSPANENEEKEPEDKEMTLEEYEKVLEEKRKALQAQKTEARKVDIKEFASMQPLSNKKENDEIFIKLVRISGPTFALNL</sequence>
<reference evidence="3 4" key="1">
    <citation type="submission" date="2018-09" db="EMBL/GenBank/DDBJ databases">
        <title>A high-quality reference genome of wild soybean provides a powerful tool to mine soybean genomes.</title>
        <authorList>
            <person name="Xie M."/>
            <person name="Chung C.Y.L."/>
            <person name="Li M.-W."/>
            <person name="Wong F.-L."/>
            <person name="Chan T.-F."/>
            <person name="Lam H.-M."/>
        </authorList>
    </citation>
    <scope>NUCLEOTIDE SEQUENCE [LARGE SCALE GENOMIC DNA]</scope>
    <source>
        <strain evidence="4">cv. W05</strain>
        <tissue evidence="3">Hypocotyl of etiolated seedlings</tissue>
    </source>
</reference>
<feature type="non-terminal residue" evidence="3">
    <location>
        <position position="1"/>
    </location>
</feature>
<dbReference type="GO" id="GO:0005634">
    <property type="term" value="C:nucleus"/>
    <property type="evidence" value="ECO:0007669"/>
    <property type="project" value="TreeGrafter"/>
</dbReference>
<dbReference type="Gene3D" id="6.10.140.1040">
    <property type="match status" value="1"/>
</dbReference>
<comment type="caution">
    <text evidence="3">The sequence shown here is derived from an EMBL/GenBank/DDBJ whole genome shotgun (WGS) entry which is preliminary data.</text>
</comment>
<evidence type="ECO:0000313" key="4">
    <source>
        <dbReference type="Proteomes" id="UP000289340"/>
    </source>
</evidence>
<dbReference type="InterPro" id="IPR039764">
    <property type="entry name" value="HABP4/SERBP1-like"/>
</dbReference>
<gene>
    <name evidence="3" type="ORF">D0Y65_049598</name>
</gene>
<dbReference type="SMART" id="SM01233">
    <property type="entry name" value="HABP4_PAI-RBP1"/>
    <property type="match status" value="1"/>
</dbReference>
<keyword evidence="4" id="KW-1185">Reference proteome</keyword>
<feature type="region of interest" description="Disordered" evidence="1">
    <location>
        <begin position="1"/>
        <end position="66"/>
    </location>
</feature>
<organism evidence="3 4">
    <name type="scientific">Glycine soja</name>
    <name type="common">Wild soybean</name>
    <dbReference type="NCBI Taxonomy" id="3848"/>
    <lineage>
        <taxon>Eukaryota</taxon>
        <taxon>Viridiplantae</taxon>
        <taxon>Streptophyta</taxon>
        <taxon>Embryophyta</taxon>
        <taxon>Tracheophyta</taxon>
        <taxon>Spermatophyta</taxon>
        <taxon>Magnoliopsida</taxon>
        <taxon>eudicotyledons</taxon>
        <taxon>Gunneridae</taxon>
        <taxon>Pentapetalae</taxon>
        <taxon>rosids</taxon>
        <taxon>fabids</taxon>
        <taxon>Fabales</taxon>
        <taxon>Fabaceae</taxon>
        <taxon>Papilionoideae</taxon>
        <taxon>50 kb inversion clade</taxon>
        <taxon>NPAAA clade</taxon>
        <taxon>indigoferoid/millettioid clade</taxon>
        <taxon>Phaseoleae</taxon>
        <taxon>Glycine</taxon>
        <taxon>Glycine subgen. Soja</taxon>
    </lineage>
</organism>